<feature type="binding site" evidence="2">
    <location>
        <position position="138"/>
    </location>
    <ligand>
        <name>Zn(2+)</name>
        <dbReference type="ChEBI" id="CHEBI:29105"/>
        <note>catalytic</note>
    </ligand>
</feature>
<comment type="similarity">
    <text evidence="3">Belongs to the peptidase M36 family.</text>
</comment>
<feature type="active site" evidence="1">
    <location>
        <position position="135"/>
    </location>
</feature>
<organism evidence="5 6">
    <name type="scientific">Dispira parvispora</name>
    <dbReference type="NCBI Taxonomy" id="1520584"/>
    <lineage>
        <taxon>Eukaryota</taxon>
        <taxon>Fungi</taxon>
        <taxon>Fungi incertae sedis</taxon>
        <taxon>Zoopagomycota</taxon>
        <taxon>Kickxellomycotina</taxon>
        <taxon>Dimargaritomycetes</taxon>
        <taxon>Dimargaritales</taxon>
        <taxon>Dimargaritaceae</taxon>
        <taxon>Dispira</taxon>
    </lineage>
</organism>
<accession>A0A9W8E8N6</accession>
<dbReference type="Proteomes" id="UP001150925">
    <property type="component" value="Unassembled WGS sequence"/>
</dbReference>
<keyword evidence="2 3" id="KW-0479">Metal-binding</keyword>
<dbReference type="EMBL" id="JANBPY010000203">
    <property type="protein sequence ID" value="KAJ1968297.1"/>
    <property type="molecule type" value="Genomic_DNA"/>
</dbReference>
<evidence type="ECO:0000256" key="2">
    <source>
        <dbReference type="PIRSR" id="PIRSR601842-2"/>
    </source>
</evidence>
<protein>
    <recommendedName>
        <fullName evidence="3">Extracellular metalloproteinase</fullName>
        <ecNumber evidence="3">3.4.24.-</ecNumber>
    </recommendedName>
    <alternativeName>
        <fullName evidence="3">Fungalysin</fullName>
    </alternativeName>
</protein>
<comment type="caution">
    <text evidence="5">The sequence shown here is derived from an EMBL/GenBank/DDBJ whole genome shotgun (WGS) entry which is preliminary data.</text>
</comment>
<evidence type="ECO:0000313" key="6">
    <source>
        <dbReference type="Proteomes" id="UP001150925"/>
    </source>
</evidence>
<keyword evidence="3" id="KW-0964">Secreted</keyword>
<evidence type="ECO:0000256" key="1">
    <source>
        <dbReference type="PIRSR" id="PIRSR601842-1"/>
    </source>
</evidence>
<dbReference type="GO" id="GO:0005615">
    <property type="term" value="C:extracellular space"/>
    <property type="evidence" value="ECO:0007669"/>
    <property type="project" value="InterPro"/>
</dbReference>
<feature type="compositionally biased region" description="Acidic residues" evidence="4">
    <location>
        <begin position="1"/>
        <end position="11"/>
    </location>
</feature>
<keyword evidence="3" id="KW-0482">Metalloprotease</keyword>
<comment type="subcellular location">
    <subcellularLocation>
        <location evidence="3">Secreted</location>
    </subcellularLocation>
</comment>
<name>A0A9W8E8N6_9FUNG</name>
<dbReference type="GO" id="GO:0006508">
    <property type="term" value="P:proteolysis"/>
    <property type="evidence" value="ECO:0007669"/>
    <property type="project" value="UniProtKB-KW"/>
</dbReference>
<keyword evidence="3" id="KW-0645">Protease</keyword>
<dbReference type="AlphaFoldDB" id="A0A9W8E8N6"/>
<keyword evidence="6" id="KW-1185">Reference proteome</keyword>
<feature type="binding site" evidence="2">
    <location>
        <position position="134"/>
    </location>
    <ligand>
        <name>Zn(2+)</name>
        <dbReference type="ChEBI" id="CHEBI:29105"/>
        <note>catalytic</note>
    </ligand>
</feature>
<comment type="cofactor">
    <cofactor evidence="2">
        <name>Zn(2+)</name>
        <dbReference type="ChEBI" id="CHEBI:29105"/>
    </cofactor>
    <text evidence="2">Binds 1 zinc ion per subunit.</text>
</comment>
<feature type="region of interest" description="Disordered" evidence="4">
    <location>
        <begin position="1"/>
        <end position="24"/>
    </location>
</feature>
<dbReference type="Pfam" id="PF02128">
    <property type="entry name" value="Peptidase_M36"/>
    <property type="match status" value="1"/>
</dbReference>
<evidence type="ECO:0000256" key="4">
    <source>
        <dbReference type="SAM" id="MobiDB-lite"/>
    </source>
</evidence>
<feature type="region of interest" description="Disordered" evidence="4">
    <location>
        <begin position="247"/>
        <end position="267"/>
    </location>
</feature>
<keyword evidence="3" id="KW-0378">Hydrolase</keyword>
<dbReference type="GO" id="GO:0004222">
    <property type="term" value="F:metalloendopeptidase activity"/>
    <property type="evidence" value="ECO:0007669"/>
    <property type="project" value="InterPro"/>
</dbReference>
<feature type="binding site" evidence="2">
    <location>
        <position position="164"/>
    </location>
    <ligand>
        <name>Zn(2+)</name>
        <dbReference type="ChEBI" id="CHEBI:29105"/>
        <note>catalytic</note>
    </ligand>
</feature>
<dbReference type="EC" id="3.4.24.-" evidence="3"/>
<feature type="compositionally biased region" description="Polar residues" evidence="4">
    <location>
        <begin position="253"/>
        <end position="267"/>
    </location>
</feature>
<reference evidence="5" key="1">
    <citation type="submission" date="2022-07" db="EMBL/GenBank/DDBJ databases">
        <title>Phylogenomic reconstructions and comparative analyses of Kickxellomycotina fungi.</title>
        <authorList>
            <person name="Reynolds N.K."/>
            <person name="Stajich J.E."/>
            <person name="Barry K."/>
            <person name="Grigoriev I.V."/>
            <person name="Crous P."/>
            <person name="Smith M.E."/>
        </authorList>
    </citation>
    <scope>NUCLEOTIDE SEQUENCE</scope>
    <source>
        <strain evidence="5">RSA 1196</strain>
    </source>
</reference>
<proteinExistence type="inferred from homology"/>
<keyword evidence="3" id="KW-0865">Zymogen</keyword>
<dbReference type="InterPro" id="IPR001842">
    <property type="entry name" value="Peptidase_M36"/>
</dbReference>
<dbReference type="GO" id="GO:0008270">
    <property type="term" value="F:zinc ion binding"/>
    <property type="evidence" value="ECO:0007669"/>
    <property type="project" value="InterPro"/>
</dbReference>
<evidence type="ECO:0000256" key="3">
    <source>
        <dbReference type="RuleBase" id="RU364017"/>
    </source>
</evidence>
<keyword evidence="2 3" id="KW-0862">Zinc</keyword>
<evidence type="ECO:0000313" key="5">
    <source>
        <dbReference type="EMBL" id="KAJ1968297.1"/>
    </source>
</evidence>
<dbReference type="OrthoDB" id="5663493at2759"/>
<gene>
    <name evidence="5" type="ORF">IWQ62_001328</name>
</gene>
<sequence length="267" mass="29732">MSSECPLEEEREEKSVCATSTHASGSHTGWIKITLEATPSSSHSKGLSQYYGTWSSSLASAIINAAGLQSAESASSFTVLVKLTKDSESAQDEISMTTPPKGDRPILHISDKVYHTLENTLGSKPHLREFVFHHELWHIVSNRLVGGAFNTECLLAGEAREIAEGLSDGLPTVTILASKTKQAFVELPSLKTEVTTRLYKRKANDAFIHGQRHVWDSFKTPKDLIRYFTTYIVFDIYWEYANKQSHRSPKKPQISSTHGSVNQEICY</sequence>